<reference evidence="1 2" key="1">
    <citation type="submission" date="2013-08" db="EMBL/GenBank/DDBJ databases">
        <authorList>
            <person name="Durkin A.S."/>
            <person name="Haft D.R."/>
            <person name="McCorrison J."/>
            <person name="Torralba M."/>
            <person name="Gillis M."/>
            <person name="Haft D.H."/>
            <person name="Methe B."/>
            <person name="Sutton G."/>
            <person name="Nelson K.E."/>
        </authorList>
    </citation>
    <scope>NUCLEOTIDE SEQUENCE [LARGE SCALE GENOMIC DNA]</scope>
    <source>
        <strain evidence="1 2">F0068</strain>
    </source>
</reference>
<comment type="caution">
    <text evidence="1">The sequence shown here is derived from an EMBL/GenBank/DDBJ whole genome shotgun (WGS) entry which is preliminary data.</text>
</comment>
<name>U2MMW6_9BACT</name>
<evidence type="ECO:0000313" key="2">
    <source>
        <dbReference type="Proteomes" id="UP000016600"/>
    </source>
</evidence>
<dbReference type="EMBL" id="AWET01000036">
    <property type="protein sequence ID" value="ERK00589.1"/>
    <property type="molecule type" value="Genomic_DNA"/>
</dbReference>
<gene>
    <name evidence="1" type="ORF">HMPREF1218_0551</name>
</gene>
<dbReference type="PATRIC" id="fig|1081904.3.peg.1590"/>
<sequence>MKYWIIALLLTTVKIQAQEMRHHEWSVSFGYFDNILDKRFDDFTLEMCRKYGLNPDKRYTHILEGRKHQTISLQYHYRISHSFSVGTTVGWGHALHHYGELKLLHPLIPFPAGMKRKVHMHSHTLYIAPSVRWTWYELRSHWLRLYSSLSVGVIRQKMEFRPVSLDNAMPLTVRKWRMTYQVTPVGLEFGKRAFRGFAELGYGYQSVFNTGLRIAL</sequence>
<dbReference type="RefSeq" id="WP_021584147.1">
    <property type="nucleotide sequence ID" value="NZ_AWET01000036.1"/>
</dbReference>
<organism evidence="1 2">
    <name type="scientific">Hoylesella pleuritidis F0068</name>
    <dbReference type="NCBI Taxonomy" id="1081904"/>
    <lineage>
        <taxon>Bacteria</taxon>
        <taxon>Pseudomonadati</taxon>
        <taxon>Bacteroidota</taxon>
        <taxon>Bacteroidia</taxon>
        <taxon>Bacteroidales</taxon>
        <taxon>Prevotellaceae</taxon>
        <taxon>Hoylesella</taxon>
    </lineage>
</organism>
<evidence type="ECO:0008006" key="3">
    <source>
        <dbReference type="Google" id="ProtNLM"/>
    </source>
</evidence>
<dbReference type="Proteomes" id="UP000016600">
    <property type="component" value="Unassembled WGS sequence"/>
</dbReference>
<evidence type="ECO:0000313" key="1">
    <source>
        <dbReference type="EMBL" id="ERK00589.1"/>
    </source>
</evidence>
<dbReference type="AlphaFoldDB" id="U2MMW6"/>
<accession>U2MMW6</accession>
<proteinExistence type="predicted"/>
<keyword evidence="2" id="KW-1185">Reference proteome</keyword>
<protein>
    <recommendedName>
        <fullName evidence="3">Outer membrane protein beta-barrel domain protein</fullName>
    </recommendedName>
</protein>